<dbReference type="PANTHER" id="PTHR30634:SF16">
    <property type="entry name" value="OUTER-MEMBRANE LIPOPROTEIN LOLB"/>
    <property type="match status" value="1"/>
</dbReference>
<proteinExistence type="predicted"/>
<evidence type="ECO:0000313" key="1">
    <source>
        <dbReference type="EMBL" id="AIT60312.1"/>
    </source>
</evidence>
<dbReference type="RefSeq" id="WP_018021275.1">
    <property type="nucleotide sequence ID" value="NZ_AQUX01000002.1"/>
</dbReference>
<organism evidence="1 2">
    <name type="scientific">Corynebacterium doosanense CAU 212 = DSM 45436</name>
    <dbReference type="NCBI Taxonomy" id="558173"/>
    <lineage>
        <taxon>Bacteria</taxon>
        <taxon>Bacillati</taxon>
        <taxon>Actinomycetota</taxon>
        <taxon>Actinomycetes</taxon>
        <taxon>Mycobacteriales</taxon>
        <taxon>Corynebacteriaceae</taxon>
        <taxon>Corynebacterium</taxon>
    </lineage>
</organism>
<dbReference type="OrthoDB" id="9768066at2"/>
<accession>A0A097IDW1</accession>
<dbReference type="Gene3D" id="3.40.50.410">
    <property type="entry name" value="von Willebrand factor, type A domain"/>
    <property type="match status" value="1"/>
</dbReference>
<sequence length="378" mass="41105">MSETSKRDRRWALVLGTEGRELTAEEKGMSDALGKLYDHGRGQRKLGGGNGAPRVSTWLSDIRTFFPASVVEVVQADALNKLGLRAMLNEPGILDNLEPDLELVTTLAEMSSLIPEDLKAKARQVVQTVVDDIEKRIRQSTEASVRGALDRAARTRRPRHVSDIDFDRTIRANLGNYSPELGTVIPEKLVGYRRRNTGIEKEVVLAIDQSGSMAESIIYSSVFAAVLGSIRSLKTSLVAFDTEIADLTDRLADPVDVIFGTQLGGGTDINRAVAYCSGLITSPTDSVFILISDLYENGVRSELLSRMHELKERGVIAIVLLALSDSGAPAYDKDLAAELRAMDIPAFACTPDLFPELFAAAVAGDDLAAFVDHSREED</sequence>
<dbReference type="PANTHER" id="PTHR30634">
    <property type="entry name" value="OUTER MEMBRANE LOLAB LIPOPROTEIN INSERTION APPARATUS"/>
    <property type="match status" value="1"/>
</dbReference>
<dbReference type="Proteomes" id="UP000029914">
    <property type="component" value="Chromosome"/>
</dbReference>
<protein>
    <submittedName>
        <fullName evidence="1">von Willebrand factor A</fullName>
    </submittedName>
</protein>
<dbReference type="InterPro" id="IPR050458">
    <property type="entry name" value="LolB"/>
</dbReference>
<dbReference type="SUPFAM" id="SSF53300">
    <property type="entry name" value="vWA-like"/>
    <property type="match status" value="1"/>
</dbReference>
<name>A0A097IDW1_9CORY</name>
<dbReference type="STRING" id="558173.CDOO_02915"/>
<dbReference type="eggNOG" id="COG2425">
    <property type="taxonomic scope" value="Bacteria"/>
</dbReference>
<dbReference type="KEGG" id="cdo:CDOO_02915"/>
<reference evidence="1 2" key="1">
    <citation type="submission" date="2013-09" db="EMBL/GenBank/DDBJ databases">
        <title>Complete genome sequence of Corynebacterium doosanense CAU 212(T) (=DSM 45436(T)), isolated from activated sludge.</title>
        <authorList>
            <person name="Schaffert L."/>
            <person name="Albersmeier A."/>
            <person name="Kalinowski J."/>
            <person name="Ruckert C."/>
        </authorList>
    </citation>
    <scope>NUCLEOTIDE SEQUENCE [LARGE SCALE GENOMIC DNA]</scope>
    <source>
        <strain evidence="1 2">CAU 212</strain>
    </source>
</reference>
<dbReference type="AlphaFoldDB" id="A0A097IDW1"/>
<dbReference type="InterPro" id="IPR008912">
    <property type="entry name" value="Uncharacterised_CoxE"/>
</dbReference>
<dbReference type="InterPro" id="IPR036465">
    <property type="entry name" value="vWFA_dom_sf"/>
</dbReference>
<keyword evidence="2" id="KW-1185">Reference proteome</keyword>
<dbReference type="Pfam" id="PF05762">
    <property type="entry name" value="VWA_CoxE"/>
    <property type="match status" value="1"/>
</dbReference>
<gene>
    <name evidence="1" type="ORF">CDOO_02915</name>
</gene>
<dbReference type="EMBL" id="CP006764">
    <property type="protein sequence ID" value="AIT60312.1"/>
    <property type="molecule type" value="Genomic_DNA"/>
</dbReference>
<dbReference type="HOGENOM" id="CLU_058765_0_0_11"/>
<evidence type="ECO:0000313" key="2">
    <source>
        <dbReference type="Proteomes" id="UP000029914"/>
    </source>
</evidence>